<organism evidence="2 3">
    <name type="scientific">Cotesia congregata</name>
    <name type="common">Parasitoid wasp</name>
    <name type="synonym">Apanteles congregatus</name>
    <dbReference type="NCBI Taxonomy" id="51543"/>
    <lineage>
        <taxon>Eukaryota</taxon>
        <taxon>Metazoa</taxon>
        <taxon>Ecdysozoa</taxon>
        <taxon>Arthropoda</taxon>
        <taxon>Hexapoda</taxon>
        <taxon>Insecta</taxon>
        <taxon>Pterygota</taxon>
        <taxon>Neoptera</taxon>
        <taxon>Endopterygota</taxon>
        <taxon>Hymenoptera</taxon>
        <taxon>Apocrita</taxon>
        <taxon>Ichneumonoidea</taxon>
        <taxon>Braconidae</taxon>
        <taxon>Microgastrinae</taxon>
        <taxon>Cotesia</taxon>
    </lineage>
</organism>
<feature type="compositionally biased region" description="Basic and acidic residues" evidence="1">
    <location>
        <begin position="228"/>
        <end position="237"/>
    </location>
</feature>
<feature type="compositionally biased region" description="Basic and acidic residues" evidence="1">
    <location>
        <begin position="103"/>
        <end position="134"/>
    </location>
</feature>
<feature type="compositionally biased region" description="Basic and acidic residues" evidence="1">
    <location>
        <begin position="173"/>
        <end position="205"/>
    </location>
</feature>
<protein>
    <submittedName>
        <fullName evidence="2">Uncharacterized protein</fullName>
    </submittedName>
</protein>
<feature type="compositionally biased region" description="Low complexity" evidence="1">
    <location>
        <begin position="495"/>
        <end position="513"/>
    </location>
</feature>
<keyword evidence="3" id="KW-1185">Reference proteome</keyword>
<feature type="region of interest" description="Disordered" evidence="1">
    <location>
        <begin position="495"/>
        <end position="561"/>
    </location>
</feature>
<dbReference type="OrthoDB" id="7701805at2759"/>
<dbReference type="Proteomes" id="UP000786811">
    <property type="component" value="Unassembled WGS sequence"/>
</dbReference>
<feature type="compositionally biased region" description="Basic and acidic residues" evidence="1">
    <location>
        <begin position="250"/>
        <end position="263"/>
    </location>
</feature>
<dbReference type="AlphaFoldDB" id="A0A8J2MB47"/>
<feature type="compositionally biased region" description="Basic and acidic residues" evidence="1">
    <location>
        <begin position="27"/>
        <end position="42"/>
    </location>
</feature>
<sequence length="642" mass="70408">MNENQQWLPLDKGIAKKKGAQKVNEGSVREKTESRQEDRENKGPVISTVKPSNRGPRSSVLEETNSLTKLRKRGGTVTGGSASSGGLKNPETNRRAVRGRRGRPTDESRRNDRDRLNATEDKEPAPDQDHLRSEDEAETEEEDCPVEGGEEDPENEESGEESDSKLKTRLRSARQDTELEEKKEFKLNLNQDQEKQQDLEKKVHQPDSNVIAKTSLADVKPEEDESESRERDREPEPPPRIPDTLDPGGDDSKIEISNRDSNKTIEAVTSNKEETVDKLNSDIENSSNPSHKQASELVECTNKDGSVLERLSPLNAGPGRLTLLHDEQERSRHNESPVILAERINKPPVSSSGGLVHPHHNNNHNHLHQQQQQQQLHHHQEHQHLQQYQHLHPKYTASPVIHRLDSVSPHSHRSPYPNHHHLHHQQQLHYQHQGVLDIGDKSNHNLVQHHHQLSSTRHGDDAGSIMEMETGGNGAAVGGFPGVSGVASGVRGATTYGDSGSDSGISSLRSAGSGDERSGSRSSALSAEETTGTATTTIPVPATTSVTTTVPPSSGSGVSTTPACIRHVYSVQHTSLMMAHTPQSSGSTIPVSAPPVGYQTPAAPASHHHHHPSAEMLWRPPRYPPLPHSLLAPGQPMPSEEL</sequence>
<proteinExistence type="predicted"/>
<dbReference type="EMBL" id="CAJNRD030001117">
    <property type="protein sequence ID" value="CAG5077563.1"/>
    <property type="molecule type" value="Genomic_DNA"/>
</dbReference>
<feature type="region of interest" description="Disordered" evidence="1">
    <location>
        <begin position="450"/>
        <end position="470"/>
    </location>
</feature>
<evidence type="ECO:0000313" key="3">
    <source>
        <dbReference type="Proteomes" id="UP000786811"/>
    </source>
</evidence>
<feature type="region of interest" description="Disordered" evidence="1">
    <location>
        <begin position="601"/>
        <end position="620"/>
    </location>
</feature>
<feature type="non-terminal residue" evidence="2">
    <location>
        <position position="1"/>
    </location>
</feature>
<gene>
    <name evidence="2" type="ORF">HICCMSTLAB_LOCUS2500</name>
</gene>
<name>A0A8J2MB47_COTCN</name>
<accession>A0A8J2MB47</accession>
<feature type="compositionally biased region" description="Acidic residues" evidence="1">
    <location>
        <begin position="135"/>
        <end position="161"/>
    </location>
</feature>
<feature type="region of interest" description="Disordered" evidence="1">
    <location>
        <begin position="1"/>
        <end position="275"/>
    </location>
</feature>
<feature type="compositionally biased region" description="Low complexity" evidence="1">
    <location>
        <begin position="530"/>
        <end position="561"/>
    </location>
</feature>
<evidence type="ECO:0000256" key="1">
    <source>
        <dbReference type="SAM" id="MobiDB-lite"/>
    </source>
</evidence>
<feature type="region of interest" description="Disordered" evidence="1">
    <location>
        <begin position="364"/>
        <end position="388"/>
    </location>
</feature>
<evidence type="ECO:0000313" key="2">
    <source>
        <dbReference type="EMBL" id="CAG5077563.1"/>
    </source>
</evidence>
<comment type="caution">
    <text evidence="2">The sequence shown here is derived from an EMBL/GenBank/DDBJ whole genome shotgun (WGS) entry which is preliminary data.</text>
</comment>
<reference evidence="2" key="1">
    <citation type="submission" date="2021-04" db="EMBL/GenBank/DDBJ databases">
        <authorList>
            <person name="Chebbi M.A.C M."/>
        </authorList>
    </citation>
    <scope>NUCLEOTIDE SEQUENCE</scope>
</reference>